<comment type="similarity">
    <text evidence="1 7">Belongs to the transcriptional regulatory CopG/NikR family.</text>
</comment>
<dbReference type="Gene3D" id="1.10.1220.10">
    <property type="entry name" value="Met repressor-like"/>
    <property type="match status" value="1"/>
</dbReference>
<feature type="binding site" evidence="7">
    <location>
        <position position="79"/>
    </location>
    <ligand>
        <name>Ni(2+)</name>
        <dbReference type="ChEBI" id="CHEBI:49786"/>
    </ligand>
</feature>
<keyword evidence="11" id="KW-1185">Reference proteome</keyword>
<proteinExistence type="inferred from homology"/>
<comment type="caution">
    <text evidence="10">The sequence shown here is derived from an EMBL/GenBank/DDBJ whole genome shotgun (WGS) entry which is preliminary data.</text>
</comment>
<dbReference type="PANTHER" id="PTHR34719:SF2">
    <property type="entry name" value="NICKEL-RESPONSIVE REGULATOR"/>
    <property type="match status" value="1"/>
</dbReference>
<evidence type="ECO:0000256" key="6">
    <source>
        <dbReference type="ARBA" id="ARBA00023163"/>
    </source>
</evidence>
<protein>
    <recommendedName>
        <fullName evidence="7">Putative nickel-responsive regulator</fullName>
    </recommendedName>
</protein>
<sequence>MGETVRFGISMDDQLLESFDRLIEQKGYANRSEAIRDLIRAAQVELDWEEGEKEGVGTVTLVYNHHVRDLSDKLTEHQHAHHDQIISALHVHLDAHNCLEVLVVRGKARDVRRIADELIGVKGVKHGKLVMTTTGEGLH</sequence>
<feature type="domain" description="Transcription factor NikR nickel binding C-terminal" evidence="9">
    <location>
        <begin position="56"/>
        <end position="132"/>
    </location>
</feature>
<dbReference type="GO" id="GO:0010045">
    <property type="term" value="P:response to nickel cation"/>
    <property type="evidence" value="ECO:0007669"/>
    <property type="project" value="InterPro"/>
</dbReference>
<evidence type="ECO:0000313" key="10">
    <source>
        <dbReference type="EMBL" id="TGU75110.1"/>
    </source>
</evidence>
<dbReference type="GO" id="GO:0003700">
    <property type="term" value="F:DNA-binding transcription factor activity"/>
    <property type="evidence" value="ECO:0007669"/>
    <property type="project" value="UniProtKB-UniRule"/>
</dbReference>
<evidence type="ECO:0000259" key="8">
    <source>
        <dbReference type="Pfam" id="PF01402"/>
    </source>
</evidence>
<dbReference type="NCBIfam" id="NF002815">
    <property type="entry name" value="PRK02967.1"/>
    <property type="match status" value="1"/>
</dbReference>
<dbReference type="NCBIfam" id="NF002169">
    <property type="entry name" value="PRK01002.1"/>
    <property type="match status" value="1"/>
</dbReference>
<comment type="function">
    <text evidence="7">Transcriptional regulator.</text>
</comment>
<dbReference type="SMR" id="A0A4S1CP47"/>
<dbReference type="InterPro" id="IPR022988">
    <property type="entry name" value="Ni_resp_reg_NikR"/>
</dbReference>
<evidence type="ECO:0000256" key="4">
    <source>
        <dbReference type="ARBA" id="ARBA00023015"/>
    </source>
</evidence>
<keyword evidence="4 7" id="KW-0805">Transcription regulation</keyword>
<accession>A0A4S1CP47</accession>
<evidence type="ECO:0000256" key="3">
    <source>
        <dbReference type="ARBA" id="ARBA00022723"/>
    </source>
</evidence>
<dbReference type="NCBIfam" id="NF001884">
    <property type="entry name" value="PRK00630.1"/>
    <property type="match status" value="1"/>
</dbReference>
<feature type="binding site" evidence="7">
    <location>
        <position position="98"/>
    </location>
    <ligand>
        <name>Ni(2+)</name>
        <dbReference type="ChEBI" id="CHEBI:49786"/>
    </ligand>
</feature>
<keyword evidence="3 7" id="KW-0479">Metal-binding</keyword>
<evidence type="ECO:0000256" key="2">
    <source>
        <dbReference type="ARBA" id="ARBA00022596"/>
    </source>
</evidence>
<dbReference type="CDD" id="cd22231">
    <property type="entry name" value="RHH_NikR_HicB-like"/>
    <property type="match status" value="1"/>
</dbReference>
<dbReference type="SUPFAM" id="SSF55021">
    <property type="entry name" value="ACT-like"/>
    <property type="match status" value="1"/>
</dbReference>
<dbReference type="Pfam" id="PF01402">
    <property type="entry name" value="RHH_1"/>
    <property type="match status" value="1"/>
</dbReference>
<evidence type="ECO:0000256" key="7">
    <source>
        <dbReference type="HAMAP-Rule" id="MF_00476"/>
    </source>
</evidence>
<dbReference type="GO" id="GO:0003677">
    <property type="term" value="F:DNA binding"/>
    <property type="evidence" value="ECO:0007669"/>
    <property type="project" value="UniProtKB-KW"/>
</dbReference>
<reference evidence="10 11" key="1">
    <citation type="submission" date="2019-04" db="EMBL/GenBank/DDBJ databases">
        <title>Geobacter oryzae sp. nov., ferric-reducing bacteria isolated from paddy soil.</title>
        <authorList>
            <person name="Xu Z."/>
            <person name="Masuda Y."/>
            <person name="Itoh H."/>
            <person name="Senoo K."/>
        </authorList>
    </citation>
    <scope>NUCLEOTIDE SEQUENCE [LARGE SCALE GENOMIC DNA]</scope>
    <source>
        <strain evidence="10 11">Red111</strain>
    </source>
</reference>
<evidence type="ECO:0000256" key="1">
    <source>
        <dbReference type="ARBA" id="ARBA00008478"/>
    </source>
</evidence>
<dbReference type="InterPro" id="IPR014864">
    <property type="entry name" value="TF_NikR_Ni-bd_C"/>
</dbReference>
<evidence type="ECO:0000256" key="5">
    <source>
        <dbReference type="ARBA" id="ARBA00023125"/>
    </source>
</evidence>
<dbReference type="InterPro" id="IPR010985">
    <property type="entry name" value="Ribbon_hlx_hlx"/>
</dbReference>
<dbReference type="Proteomes" id="UP000306416">
    <property type="component" value="Unassembled WGS sequence"/>
</dbReference>
<dbReference type="SUPFAM" id="SSF47598">
    <property type="entry name" value="Ribbon-helix-helix"/>
    <property type="match status" value="1"/>
</dbReference>
<dbReference type="InterPro" id="IPR002145">
    <property type="entry name" value="CopG"/>
</dbReference>
<dbReference type="NCBIfam" id="NF003381">
    <property type="entry name" value="PRK04460.1"/>
    <property type="match status" value="1"/>
</dbReference>
<dbReference type="InterPro" id="IPR013321">
    <property type="entry name" value="Arc_rbn_hlx_hlx"/>
</dbReference>
<keyword evidence="5 7" id="KW-0238">DNA-binding</keyword>
<feature type="binding site" evidence="7">
    <location>
        <position position="90"/>
    </location>
    <ligand>
        <name>Ni(2+)</name>
        <dbReference type="ChEBI" id="CHEBI:49786"/>
    </ligand>
</feature>
<comment type="cofactor">
    <cofactor evidence="7">
        <name>Ni(2+)</name>
        <dbReference type="ChEBI" id="CHEBI:49786"/>
    </cofactor>
    <text evidence="7">Binds 1 nickel ion per subunit.</text>
</comment>
<dbReference type="InterPro" id="IPR050192">
    <property type="entry name" value="CopG/NikR_regulator"/>
</dbReference>
<name>A0A4S1CP47_9BACT</name>
<evidence type="ECO:0000259" key="9">
    <source>
        <dbReference type="Pfam" id="PF08753"/>
    </source>
</evidence>
<dbReference type="RefSeq" id="WP_012531991.1">
    <property type="nucleotide sequence ID" value="NZ_SRSC01000001.1"/>
</dbReference>
<gene>
    <name evidence="10" type="primary">nikR</name>
    <name evidence="10" type="ORF">E4633_06565</name>
</gene>
<keyword evidence="2 7" id="KW-0533">Nickel</keyword>
<keyword evidence="6 7" id="KW-0804">Transcription</keyword>
<dbReference type="GO" id="GO:0016151">
    <property type="term" value="F:nickel cation binding"/>
    <property type="evidence" value="ECO:0007669"/>
    <property type="project" value="UniProtKB-UniRule"/>
</dbReference>
<evidence type="ECO:0000313" key="11">
    <source>
        <dbReference type="Proteomes" id="UP000306416"/>
    </source>
</evidence>
<feature type="domain" description="Ribbon-helix-helix protein CopG" evidence="8">
    <location>
        <begin position="5"/>
        <end position="41"/>
    </location>
</feature>
<dbReference type="Gene3D" id="3.30.70.1150">
    <property type="entry name" value="ACT-like. Chain A, domain 2"/>
    <property type="match status" value="1"/>
</dbReference>
<dbReference type="InterPro" id="IPR045865">
    <property type="entry name" value="ACT-like_dom_sf"/>
</dbReference>
<dbReference type="EMBL" id="SRSC01000001">
    <property type="protein sequence ID" value="TGU75110.1"/>
    <property type="molecule type" value="Genomic_DNA"/>
</dbReference>
<dbReference type="InterPro" id="IPR027271">
    <property type="entry name" value="Acetolactate_synth/TF_NikR_C"/>
</dbReference>
<organism evidence="10 11">
    <name type="scientific">Geomonas terrae</name>
    <dbReference type="NCBI Taxonomy" id="2562681"/>
    <lineage>
        <taxon>Bacteria</taxon>
        <taxon>Pseudomonadati</taxon>
        <taxon>Thermodesulfobacteriota</taxon>
        <taxon>Desulfuromonadia</taxon>
        <taxon>Geobacterales</taxon>
        <taxon>Geobacteraceae</taxon>
        <taxon>Geomonas</taxon>
    </lineage>
</organism>
<dbReference type="AlphaFoldDB" id="A0A4S1CP47"/>
<dbReference type="HAMAP" id="MF_00476">
    <property type="entry name" value="NikR"/>
    <property type="match status" value="1"/>
</dbReference>
<dbReference type="Pfam" id="PF08753">
    <property type="entry name" value="NikR_C"/>
    <property type="match status" value="1"/>
</dbReference>
<dbReference type="PANTHER" id="PTHR34719">
    <property type="entry name" value="NICKEL-RESPONSIVE REGULATOR"/>
    <property type="match status" value="1"/>
</dbReference>
<feature type="binding site" evidence="7">
    <location>
        <position position="92"/>
    </location>
    <ligand>
        <name>Ni(2+)</name>
        <dbReference type="ChEBI" id="CHEBI:49786"/>
    </ligand>
</feature>